<dbReference type="GO" id="GO:0005524">
    <property type="term" value="F:ATP binding"/>
    <property type="evidence" value="ECO:0007669"/>
    <property type="project" value="InterPro"/>
</dbReference>
<evidence type="ECO:0000256" key="1">
    <source>
        <dbReference type="ARBA" id="ARBA00006607"/>
    </source>
</evidence>
<dbReference type="Pfam" id="PF00118">
    <property type="entry name" value="Cpn60_TCP1"/>
    <property type="match status" value="1"/>
</dbReference>
<reference evidence="5 6" key="1">
    <citation type="submission" date="2017-05" db="EMBL/GenBank/DDBJ databases">
        <authorList>
            <person name="Varghese N."/>
            <person name="Submissions S."/>
        </authorList>
    </citation>
    <scope>NUCLEOTIDE SEQUENCE [LARGE SCALE GENOMIC DNA]</scope>
    <source>
        <strain evidence="5 6">DSM 21194</strain>
    </source>
</reference>
<dbReference type="GO" id="GO:0140662">
    <property type="term" value="F:ATP-dependent protein folding chaperone"/>
    <property type="evidence" value="ECO:0007669"/>
    <property type="project" value="InterPro"/>
</dbReference>
<dbReference type="PANTHER" id="PTHR45633">
    <property type="entry name" value="60 KDA HEAT SHOCK PROTEIN, MITOCHONDRIAL"/>
    <property type="match status" value="1"/>
</dbReference>
<evidence type="ECO:0000256" key="3">
    <source>
        <dbReference type="RuleBase" id="RU000418"/>
    </source>
</evidence>
<dbReference type="GO" id="GO:0042026">
    <property type="term" value="P:protein refolding"/>
    <property type="evidence" value="ECO:0007669"/>
    <property type="project" value="InterPro"/>
</dbReference>
<dbReference type="PRINTS" id="PR00298">
    <property type="entry name" value="CHAPERONIN60"/>
</dbReference>
<protein>
    <recommendedName>
        <fullName evidence="4">60 kDa chaperonin</fullName>
    </recommendedName>
</protein>
<name>A0A521CMK9_9BACT</name>
<evidence type="ECO:0000256" key="4">
    <source>
        <dbReference type="RuleBase" id="RU000419"/>
    </source>
</evidence>
<dbReference type="InterPro" id="IPR001844">
    <property type="entry name" value="Cpn60/GroEL"/>
</dbReference>
<evidence type="ECO:0000256" key="2">
    <source>
        <dbReference type="ARBA" id="ARBA00023186"/>
    </source>
</evidence>
<keyword evidence="6" id="KW-1185">Reference proteome</keyword>
<keyword evidence="2" id="KW-0143">Chaperone</keyword>
<accession>A0A521CMK9</accession>
<organism evidence="5 6">
    <name type="scientific">Fodinibius sediminis</name>
    <dbReference type="NCBI Taxonomy" id="1214077"/>
    <lineage>
        <taxon>Bacteria</taxon>
        <taxon>Pseudomonadati</taxon>
        <taxon>Balneolota</taxon>
        <taxon>Balneolia</taxon>
        <taxon>Balneolales</taxon>
        <taxon>Balneolaceae</taxon>
        <taxon>Fodinibius</taxon>
    </lineage>
</organism>
<dbReference type="Gene3D" id="1.10.560.10">
    <property type="entry name" value="GroEL-like equatorial domain"/>
    <property type="match status" value="1"/>
</dbReference>
<dbReference type="EMBL" id="FXTH01000006">
    <property type="protein sequence ID" value="SMO60683.1"/>
    <property type="molecule type" value="Genomic_DNA"/>
</dbReference>
<dbReference type="InterPro" id="IPR027413">
    <property type="entry name" value="GROEL-like_equatorial_sf"/>
</dbReference>
<evidence type="ECO:0000313" key="6">
    <source>
        <dbReference type="Proteomes" id="UP000317593"/>
    </source>
</evidence>
<comment type="similarity">
    <text evidence="1 3">Belongs to the chaperonin (HSP60) family.</text>
</comment>
<comment type="subunit">
    <text evidence="4">Forms a cylinder of 14 subunits composed of two heptameric rings stacked back-to-back. Interacts with the co-chaperonin GroES.</text>
</comment>
<dbReference type="SUPFAM" id="SSF48592">
    <property type="entry name" value="GroEL equatorial domain-like"/>
    <property type="match status" value="1"/>
</dbReference>
<gene>
    <name evidence="5" type="ORF">SAMN06265218_106219</name>
</gene>
<dbReference type="AlphaFoldDB" id="A0A521CMK9"/>
<dbReference type="Proteomes" id="UP000317593">
    <property type="component" value="Unassembled WGS sequence"/>
</dbReference>
<evidence type="ECO:0000313" key="5">
    <source>
        <dbReference type="EMBL" id="SMO60683.1"/>
    </source>
</evidence>
<dbReference type="InterPro" id="IPR002423">
    <property type="entry name" value="Cpn60/GroEL/TCP-1"/>
</dbReference>
<proteinExistence type="inferred from homology"/>
<sequence length="153" mass="16176">MAHKKLLFQTDAREKILKGATTLYDAVRVTLGPKSKSVLIEKKWGKPLVCNDGVTIAKEVVLKDPEENLGAQVLKEAAERTGDLVGDGTSSSTIIAYTIFAEGLKNVAARASAIELKRGAGSRLEGGCRGTQGDIAACKKPQGERAGGHHFSS</sequence>
<comment type="function">
    <text evidence="4">Together with its co-chaperonin GroES, plays an essential role in assisting protein folding. The GroEL-GroES system forms a nano-cage that allows encapsulation of the non-native substrate proteins and provides a physical environment optimized to promote and accelerate protein folding.</text>
</comment>